<dbReference type="OrthoDB" id="4312010at2"/>
<dbReference type="AlphaFoldDB" id="A0A316XD93"/>
<keyword evidence="2" id="KW-1185">Reference proteome</keyword>
<dbReference type="EMBL" id="PPED02000003">
    <property type="protein sequence ID" value="PWN69288.1"/>
    <property type="molecule type" value="Genomic_DNA"/>
</dbReference>
<name>A0A316XD93_9FLAO</name>
<reference evidence="1 2" key="1">
    <citation type="submission" date="2018-04" db="EMBL/GenBank/DDBJ databases">
        <title>Draft Genome Sequence of Phosphate-Solubilizing Chryseobacterium sp. ISE14 that is a Biocontrol and Plant Growth-Promoting Rhizobacterium Isolated from Cucumber.</title>
        <authorList>
            <person name="Jeong J.-J."/>
            <person name="Sang M.K."/>
            <person name="Choi I.-G."/>
            <person name="Kim K.D."/>
        </authorList>
    </citation>
    <scope>NUCLEOTIDE SEQUENCE [LARGE SCALE GENOMIC DNA]</scope>
    <source>
        <strain evidence="1 2">ISE14</strain>
    </source>
</reference>
<protein>
    <submittedName>
        <fullName evidence="1">Uncharacterized protein</fullName>
    </submittedName>
</protein>
<comment type="caution">
    <text evidence="1">The sequence shown here is derived from an EMBL/GenBank/DDBJ whole genome shotgun (WGS) entry which is preliminary data.</text>
</comment>
<dbReference type="RefSeq" id="WP_109712983.1">
    <property type="nucleotide sequence ID" value="NZ_PPED02000003.1"/>
</dbReference>
<organism evidence="1 2">
    <name type="scientific">Chryseobacterium phosphatilyticum</name>
    <dbReference type="NCBI Taxonomy" id="475075"/>
    <lineage>
        <taxon>Bacteria</taxon>
        <taxon>Pseudomonadati</taxon>
        <taxon>Bacteroidota</taxon>
        <taxon>Flavobacteriia</taxon>
        <taxon>Flavobacteriales</taxon>
        <taxon>Weeksellaceae</taxon>
        <taxon>Chryseobacterium group</taxon>
        <taxon>Chryseobacterium</taxon>
    </lineage>
</organism>
<proteinExistence type="predicted"/>
<sequence length="291" mass="33876">MKKLKPGIKIYLNEKEGNVQINSGTIHHAKQIPNEIIFKNQKFVQKYEPEAHLPKRDWRTPTEEESKIFTGDHKNKRDYNSVFTGEIPHDIKELFIKLDLHSATTETEVFDRFRENEMLVSQMNDKLNAFLESISLAPFKFMSLAANFANSEIVSLDKRKLPPGYTIHDIRFIGVHKDSSKDMTLHTAHKFGNRIAFNLGQESRYLLIINLSMLQVYDMIKKKIDIKENEVNNKNITSYFLKLFPDYPVLRIEHKPYHYYIAPTDNCFHDGSTMGTGSLDILMTYLGKFLL</sequence>
<evidence type="ECO:0000313" key="1">
    <source>
        <dbReference type="EMBL" id="PWN69288.1"/>
    </source>
</evidence>
<accession>A0A316XD93</accession>
<evidence type="ECO:0000313" key="2">
    <source>
        <dbReference type="Proteomes" id="UP000236594"/>
    </source>
</evidence>
<dbReference type="Proteomes" id="UP000236594">
    <property type="component" value="Unassembled WGS sequence"/>
</dbReference>
<gene>
    <name evidence="1" type="ORF">C1631_014630</name>
</gene>